<dbReference type="Proteomes" id="UP001162834">
    <property type="component" value="Chromosome"/>
</dbReference>
<dbReference type="KEGG" id="sbae:DSM104329_02671"/>
<dbReference type="InterPro" id="IPR036086">
    <property type="entry name" value="ParB/Sulfiredoxin_sf"/>
</dbReference>
<dbReference type="RefSeq" id="WP_259315943.1">
    <property type="nucleotide sequence ID" value="NZ_CP087164.1"/>
</dbReference>
<dbReference type="Gene3D" id="3.90.1530.10">
    <property type="entry name" value="Conserved hypothetical protein from pyrococcus furiosus pfu- 392566-001, ParB domain"/>
    <property type="match status" value="1"/>
</dbReference>
<evidence type="ECO:0000313" key="1">
    <source>
        <dbReference type="EMBL" id="UGS36270.1"/>
    </source>
</evidence>
<reference evidence="1" key="1">
    <citation type="journal article" date="2022" name="Int. J. Syst. Evol. Microbiol.">
        <title>Pseudomonas aegrilactucae sp. nov. and Pseudomonas morbosilactucae sp. nov., pathogens causing bacterial rot of lettuce in Japan.</title>
        <authorList>
            <person name="Sawada H."/>
            <person name="Fujikawa T."/>
            <person name="Satou M."/>
        </authorList>
    </citation>
    <scope>NUCLEOTIDE SEQUENCE</scope>
    <source>
        <strain evidence="1">0166_1</strain>
    </source>
</reference>
<sequence>MPPLRTGLSNVDAADDFRRARRQAAYGRLSRVLTREHGDVNVILPFDEVVAALGRTGERELGLQVVELDTIAGTVDRRTGFDRSFRPTSSRVRTRWERVAAAMRRGEPLPPVSLYRVGEVHFVRDGHHRVSAARALGWSDIDAYVTEVLTRVGAGRELRISDLPLKSHERLFRERVPLSPDRAGRIRLTDAHEYGSLAEGVEAWGFRQMQERGELRGRADVAEAWFDHEFAPVIELLREADMLGPGTEADAYHRIASERYELTRSHDWSDEIVARVKAAEHKR</sequence>
<dbReference type="EMBL" id="CP087164">
    <property type="protein sequence ID" value="UGS36270.1"/>
    <property type="molecule type" value="Genomic_DNA"/>
</dbReference>
<evidence type="ECO:0008006" key="3">
    <source>
        <dbReference type="Google" id="ProtNLM"/>
    </source>
</evidence>
<organism evidence="1 2">
    <name type="scientific">Capillimicrobium parvum</name>
    <dbReference type="NCBI Taxonomy" id="2884022"/>
    <lineage>
        <taxon>Bacteria</taxon>
        <taxon>Bacillati</taxon>
        <taxon>Actinomycetota</taxon>
        <taxon>Thermoleophilia</taxon>
        <taxon>Solirubrobacterales</taxon>
        <taxon>Capillimicrobiaceae</taxon>
        <taxon>Capillimicrobium</taxon>
    </lineage>
</organism>
<accession>A0A9E7C0C5</accession>
<dbReference type="AlphaFoldDB" id="A0A9E7C0C5"/>
<evidence type="ECO:0000313" key="2">
    <source>
        <dbReference type="Proteomes" id="UP001162834"/>
    </source>
</evidence>
<proteinExistence type="predicted"/>
<protein>
    <recommendedName>
        <fullName evidence="3">Chromosome partitioning protein ParB</fullName>
    </recommendedName>
</protein>
<dbReference type="SUPFAM" id="SSF110849">
    <property type="entry name" value="ParB/Sulfiredoxin"/>
    <property type="match status" value="1"/>
</dbReference>
<keyword evidence="2" id="KW-1185">Reference proteome</keyword>
<gene>
    <name evidence="1" type="ORF">DSM104329_02671</name>
</gene>
<name>A0A9E7C0C5_9ACTN</name>